<dbReference type="InterPro" id="IPR008042">
    <property type="entry name" value="Retrotrans_Pao"/>
</dbReference>
<keyword evidence="3" id="KW-1185">Reference proteome</keyword>
<evidence type="ECO:0000313" key="3">
    <source>
        <dbReference type="Proteomes" id="UP000499080"/>
    </source>
</evidence>
<feature type="transmembrane region" description="Helical" evidence="1">
    <location>
        <begin position="60"/>
        <end position="79"/>
    </location>
</feature>
<name>A0A4Y2E6C3_ARAVE</name>
<dbReference type="PANTHER" id="PTHR47331">
    <property type="entry name" value="PHD-TYPE DOMAIN-CONTAINING PROTEIN"/>
    <property type="match status" value="1"/>
</dbReference>
<dbReference type="OrthoDB" id="6432332at2759"/>
<evidence type="ECO:0008006" key="4">
    <source>
        <dbReference type="Google" id="ProtNLM"/>
    </source>
</evidence>
<sequence length="292" mass="34152">MKETKFDLRGWEQTEFPACLFSNSMSQVLGLIWNKNSDTLEIDYEALKYNETIKITKRKMLSIISSVFYPIVFLAPALIQPKILLQATWKTKEPWDAEVNDEVKKKFLKWFKKLNYLKNIKIPRWLGVTEMCHISLHAFVDASQTAYSACVFLRSETYNGEVNAQLFQAKSQITLLKKIIISRLELMASTIGARLFYSVKRALKIDDFESYLWTDSSTVRTWIKRQNPWSRFVKNRVTEIRKLTTTENWLHIPGDKNPAYLLSRGCGSKQLLNSKWWLGPTYMKGSIEKWPK</sequence>
<proteinExistence type="predicted"/>
<dbReference type="Proteomes" id="UP000499080">
    <property type="component" value="Unassembled WGS sequence"/>
</dbReference>
<evidence type="ECO:0000313" key="2">
    <source>
        <dbReference type="EMBL" id="GBM23886.1"/>
    </source>
</evidence>
<keyword evidence="1" id="KW-0812">Transmembrane</keyword>
<keyword evidence="1" id="KW-0472">Membrane</keyword>
<comment type="caution">
    <text evidence="2">The sequence shown here is derived from an EMBL/GenBank/DDBJ whole genome shotgun (WGS) entry which is preliminary data.</text>
</comment>
<gene>
    <name evidence="2" type="ORF">AVEN_208516_1</name>
</gene>
<dbReference type="AlphaFoldDB" id="A0A4Y2E6C3"/>
<dbReference type="EMBL" id="BGPR01000505">
    <property type="protein sequence ID" value="GBM23886.1"/>
    <property type="molecule type" value="Genomic_DNA"/>
</dbReference>
<accession>A0A4Y2E6C3</accession>
<keyword evidence="1" id="KW-1133">Transmembrane helix</keyword>
<evidence type="ECO:0000256" key="1">
    <source>
        <dbReference type="SAM" id="Phobius"/>
    </source>
</evidence>
<dbReference type="Pfam" id="PF05380">
    <property type="entry name" value="Peptidase_A17"/>
    <property type="match status" value="1"/>
</dbReference>
<protein>
    <recommendedName>
        <fullName evidence="4">Reverse transcriptase domain-containing protein</fullName>
    </recommendedName>
</protein>
<organism evidence="2 3">
    <name type="scientific">Araneus ventricosus</name>
    <name type="common">Orbweaver spider</name>
    <name type="synonym">Epeira ventricosa</name>
    <dbReference type="NCBI Taxonomy" id="182803"/>
    <lineage>
        <taxon>Eukaryota</taxon>
        <taxon>Metazoa</taxon>
        <taxon>Ecdysozoa</taxon>
        <taxon>Arthropoda</taxon>
        <taxon>Chelicerata</taxon>
        <taxon>Arachnida</taxon>
        <taxon>Araneae</taxon>
        <taxon>Araneomorphae</taxon>
        <taxon>Entelegynae</taxon>
        <taxon>Araneoidea</taxon>
        <taxon>Araneidae</taxon>
        <taxon>Araneus</taxon>
    </lineage>
</organism>
<reference evidence="2 3" key="1">
    <citation type="journal article" date="2019" name="Sci. Rep.">
        <title>Orb-weaving spider Araneus ventricosus genome elucidates the spidroin gene catalogue.</title>
        <authorList>
            <person name="Kono N."/>
            <person name="Nakamura H."/>
            <person name="Ohtoshi R."/>
            <person name="Moran D.A.P."/>
            <person name="Shinohara A."/>
            <person name="Yoshida Y."/>
            <person name="Fujiwara M."/>
            <person name="Mori M."/>
            <person name="Tomita M."/>
            <person name="Arakawa K."/>
        </authorList>
    </citation>
    <scope>NUCLEOTIDE SEQUENCE [LARGE SCALE GENOMIC DNA]</scope>
</reference>